<evidence type="ECO:0008006" key="2">
    <source>
        <dbReference type="Google" id="ProtNLM"/>
    </source>
</evidence>
<accession>A0A1Y5I0X4</accession>
<evidence type="ECO:0000313" key="1">
    <source>
        <dbReference type="EMBL" id="OUS41794.1"/>
    </source>
</evidence>
<name>A0A1Y5I0X4_OSTTA</name>
<protein>
    <recommendedName>
        <fullName evidence="2">Methyltransferase FkbM domain-containing protein</fullName>
    </recommendedName>
</protein>
<gene>
    <name evidence="1" type="ORF">BE221DRAFT_60556</name>
</gene>
<feature type="non-terminal residue" evidence="1">
    <location>
        <position position="1"/>
    </location>
</feature>
<reference evidence="1" key="1">
    <citation type="submission" date="2017-04" db="EMBL/GenBank/DDBJ databases">
        <title>Population genomics of picophytoplankton unveils novel chromosome hypervariability.</title>
        <authorList>
            <consortium name="DOE Joint Genome Institute"/>
            <person name="Blanc-Mathieu R."/>
            <person name="Krasovec M."/>
            <person name="Hebrard M."/>
            <person name="Yau S."/>
            <person name="Desgranges E."/>
            <person name="Martin J."/>
            <person name="Schackwitz W."/>
            <person name="Kuo A."/>
            <person name="Salin G."/>
            <person name="Donnadieu C."/>
            <person name="Desdevises Y."/>
            <person name="Sanchez-Ferandin S."/>
            <person name="Moreau H."/>
            <person name="Rivals E."/>
            <person name="Grigoriev I.V."/>
            <person name="Grimsley N."/>
            <person name="Eyre-Walker A."/>
            <person name="Piganeau G."/>
        </authorList>
    </citation>
    <scope>NUCLEOTIDE SEQUENCE [LARGE SCALE GENOMIC DNA]</scope>
    <source>
        <strain evidence="1">RCC 1115</strain>
    </source>
</reference>
<proteinExistence type="predicted"/>
<dbReference type="EMBL" id="KZ155839">
    <property type="protein sequence ID" value="OUS41794.1"/>
    <property type="molecule type" value="Genomic_DNA"/>
</dbReference>
<organism evidence="1">
    <name type="scientific">Ostreococcus tauri</name>
    <name type="common">Marine green alga</name>
    <dbReference type="NCBI Taxonomy" id="70448"/>
    <lineage>
        <taxon>Eukaryota</taxon>
        <taxon>Viridiplantae</taxon>
        <taxon>Chlorophyta</taxon>
        <taxon>Mamiellophyceae</taxon>
        <taxon>Mamiellales</taxon>
        <taxon>Bathycoccaceae</taxon>
        <taxon>Ostreococcus</taxon>
    </lineage>
</organism>
<dbReference type="AlphaFoldDB" id="A0A1Y5I0X4"/>
<feature type="non-terminal residue" evidence="1">
    <location>
        <position position="221"/>
    </location>
</feature>
<dbReference type="Proteomes" id="UP000195557">
    <property type="component" value="Unassembled WGS sequence"/>
</dbReference>
<sequence>EWQRQIAGRERKVFSQNGEDGIIEHVFSSIGVTDKYFVEFGVENGEECNTRYIAEKLAWTGVRWDGGHDIPSRNIHKERIYPGNIIKLFEKYEVPKQFDLLSVDVDTYDLWVWRTLLKGGYRPRVVVVEFNRNFQRGCFATFPDPTGSTPRVWWPIEDQVMGASLDALDLLARQYEYVLIYTDKATVNAFFIRKDVLPEGALDALDYESLHPGAIPLHKPP</sequence>